<keyword evidence="2" id="KW-0472">Membrane</keyword>
<comment type="caution">
    <text evidence="3">The sequence shown here is derived from an EMBL/GenBank/DDBJ whole genome shotgun (WGS) entry which is preliminary data.</text>
</comment>
<feature type="transmembrane region" description="Helical" evidence="2">
    <location>
        <begin position="33"/>
        <end position="54"/>
    </location>
</feature>
<evidence type="ECO:0000256" key="1">
    <source>
        <dbReference type="SAM" id="MobiDB-lite"/>
    </source>
</evidence>
<dbReference type="RefSeq" id="WP_121647950.1">
    <property type="nucleotide sequence ID" value="NZ_RCUX01000004.1"/>
</dbReference>
<gene>
    <name evidence="3" type="ORF">D9V32_05725</name>
</gene>
<dbReference type="InterPro" id="IPR025443">
    <property type="entry name" value="DUF4307"/>
</dbReference>
<keyword evidence="2" id="KW-1133">Transmembrane helix</keyword>
<sequence length="146" mass="15896">MSLSTGGATKTSTDALDERYGRTRRTTKRDRRILVIAAAAFAVVLGSWVVWGALDGDNASIEAKDTAHRIIDDHNVEIGFQVSAPSNSRVQCVIQAMDPQFTVVGWKVIELEPGSAPVRNFTQPLKTTQLATTGIVKNCWIPEASR</sequence>
<dbReference type="OrthoDB" id="4793644at2"/>
<name>A0A3L7A7R2_9MICO</name>
<organism evidence="3 4">
    <name type="scientific">Mycetocola tolaasinivorans</name>
    <dbReference type="NCBI Taxonomy" id="76635"/>
    <lineage>
        <taxon>Bacteria</taxon>
        <taxon>Bacillati</taxon>
        <taxon>Actinomycetota</taxon>
        <taxon>Actinomycetes</taxon>
        <taxon>Micrococcales</taxon>
        <taxon>Microbacteriaceae</taxon>
        <taxon>Mycetocola</taxon>
    </lineage>
</organism>
<evidence type="ECO:0000256" key="2">
    <source>
        <dbReference type="SAM" id="Phobius"/>
    </source>
</evidence>
<proteinExistence type="predicted"/>
<reference evidence="3 4" key="1">
    <citation type="submission" date="2018-10" db="EMBL/GenBank/DDBJ databases">
        <authorList>
            <person name="Li J."/>
        </authorList>
    </citation>
    <scope>NUCLEOTIDE SEQUENCE [LARGE SCALE GENOMIC DNA]</scope>
    <source>
        <strain evidence="3 4">IF 016277</strain>
    </source>
</reference>
<dbReference type="AlphaFoldDB" id="A0A3L7A7R2"/>
<dbReference type="Proteomes" id="UP000272503">
    <property type="component" value="Unassembled WGS sequence"/>
</dbReference>
<keyword evidence="4" id="KW-1185">Reference proteome</keyword>
<keyword evidence="2" id="KW-0812">Transmembrane</keyword>
<feature type="compositionally biased region" description="Polar residues" evidence="1">
    <location>
        <begin position="1"/>
        <end position="14"/>
    </location>
</feature>
<feature type="region of interest" description="Disordered" evidence="1">
    <location>
        <begin position="1"/>
        <end position="23"/>
    </location>
</feature>
<dbReference type="EMBL" id="RCUX01000004">
    <property type="protein sequence ID" value="RLP76369.1"/>
    <property type="molecule type" value="Genomic_DNA"/>
</dbReference>
<protein>
    <submittedName>
        <fullName evidence="3">DUF4307 domain-containing protein</fullName>
    </submittedName>
</protein>
<evidence type="ECO:0000313" key="3">
    <source>
        <dbReference type="EMBL" id="RLP76369.1"/>
    </source>
</evidence>
<dbReference type="Pfam" id="PF14155">
    <property type="entry name" value="DUF4307"/>
    <property type="match status" value="1"/>
</dbReference>
<accession>A0A3L7A7R2</accession>
<evidence type="ECO:0000313" key="4">
    <source>
        <dbReference type="Proteomes" id="UP000272503"/>
    </source>
</evidence>